<accession>A0A3P7PUC7</accession>
<organism evidence="2 3">
    <name type="scientific">Petrocella atlantisensis</name>
    <dbReference type="NCBI Taxonomy" id="2173034"/>
    <lineage>
        <taxon>Bacteria</taxon>
        <taxon>Bacillati</taxon>
        <taxon>Bacillota</taxon>
        <taxon>Clostridia</taxon>
        <taxon>Lachnospirales</taxon>
        <taxon>Vallitaleaceae</taxon>
        <taxon>Petrocella</taxon>
    </lineage>
</organism>
<keyword evidence="1" id="KW-1133">Transmembrane helix</keyword>
<dbReference type="RefSeq" id="WP_125136845.1">
    <property type="nucleotide sequence ID" value="NZ_LR130778.1"/>
</dbReference>
<keyword evidence="1" id="KW-0812">Transmembrane</keyword>
<gene>
    <name evidence="2" type="ORF">PATL70BA_1670</name>
</gene>
<keyword evidence="3" id="KW-1185">Reference proteome</keyword>
<dbReference type="Proteomes" id="UP000279029">
    <property type="component" value="Chromosome"/>
</dbReference>
<protein>
    <submittedName>
        <fullName evidence="2">Uncharacterized protein</fullName>
    </submittedName>
</protein>
<proteinExistence type="predicted"/>
<dbReference type="EMBL" id="LR130778">
    <property type="protein sequence ID" value="VDN47557.1"/>
    <property type="molecule type" value="Genomic_DNA"/>
</dbReference>
<evidence type="ECO:0000256" key="1">
    <source>
        <dbReference type="SAM" id="Phobius"/>
    </source>
</evidence>
<feature type="transmembrane region" description="Helical" evidence="1">
    <location>
        <begin position="6"/>
        <end position="27"/>
    </location>
</feature>
<evidence type="ECO:0000313" key="3">
    <source>
        <dbReference type="Proteomes" id="UP000279029"/>
    </source>
</evidence>
<dbReference type="KEGG" id="cbar:PATL70BA_1670"/>
<name>A0A3P7PUC7_9FIRM</name>
<dbReference type="OrthoDB" id="2082320at2"/>
<keyword evidence="1" id="KW-0472">Membrane</keyword>
<dbReference type="AlphaFoldDB" id="A0A3P7PUC7"/>
<sequence length="171" mass="19797">MEQVLWKILGIFLSVILMFIVPIMYLYERQDTISYSVISTQLNQMTDSARDIGRLDASAYQTFLRALDQTGNSYLINLEHYEKVYVPVYNDSGLFMEDYHISYEGFYKEDIEAILNSGGFYPMEQGDMFFVSVQNVTPTKSQIVRQILYGMDPQYPSLIVRGGGMVRHESY</sequence>
<reference evidence="2 3" key="1">
    <citation type="submission" date="2018-09" db="EMBL/GenBank/DDBJ databases">
        <authorList>
            <person name="Postec A."/>
        </authorList>
    </citation>
    <scope>NUCLEOTIDE SEQUENCE [LARGE SCALE GENOMIC DNA]</scope>
    <source>
        <strain evidence="2">70B-A</strain>
    </source>
</reference>
<evidence type="ECO:0000313" key="2">
    <source>
        <dbReference type="EMBL" id="VDN47557.1"/>
    </source>
</evidence>